<comment type="caution">
    <text evidence="3">The sequence shown here is derived from an EMBL/GenBank/DDBJ whole genome shotgun (WGS) entry which is preliminary data.</text>
</comment>
<dbReference type="PANTHER" id="PTHR28093">
    <property type="entry name" value="MORPHOGENESIS-RELATED PROTEIN MSB1"/>
    <property type="match status" value="1"/>
</dbReference>
<keyword evidence="4" id="KW-1185">Reference proteome</keyword>
<feature type="compositionally biased region" description="Low complexity" evidence="1">
    <location>
        <begin position="808"/>
        <end position="826"/>
    </location>
</feature>
<protein>
    <submittedName>
        <fullName evidence="3">Related to morphogenesis-related MSB1</fullName>
    </submittedName>
</protein>
<feature type="compositionally biased region" description="Basic residues" evidence="1">
    <location>
        <begin position="543"/>
        <end position="553"/>
    </location>
</feature>
<reference evidence="3" key="1">
    <citation type="submission" date="2023-11" db="EMBL/GenBank/DDBJ databases">
        <authorList>
            <person name="Alioto T."/>
            <person name="Alioto T."/>
            <person name="Gomez Garrido J."/>
        </authorList>
    </citation>
    <scope>NUCLEOTIDE SEQUENCE</scope>
</reference>
<accession>A0AAI9EBI6</accession>
<evidence type="ECO:0000259" key="2">
    <source>
        <dbReference type="Pfam" id="PF08101"/>
    </source>
</evidence>
<organism evidence="3 4">
    <name type="scientific">Lecanosticta acicola</name>
    <dbReference type="NCBI Taxonomy" id="111012"/>
    <lineage>
        <taxon>Eukaryota</taxon>
        <taxon>Fungi</taxon>
        <taxon>Dikarya</taxon>
        <taxon>Ascomycota</taxon>
        <taxon>Pezizomycotina</taxon>
        <taxon>Dothideomycetes</taxon>
        <taxon>Dothideomycetidae</taxon>
        <taxon>Mycosphaerellales</taxon>
        <taxon>Mycosphaerellaceae</taxon>
        <taxon>Lecanosticta</taxon>
    </lineage>
</organism>
<feature type="compositionally biased region" description="Basic and acidic residues" evidence="1">
    <location>
        <begin position="848"/>
        <end position="859"/>
    </location>
</feature>
<evidence type="ECO:0000313" key="3">
    <source>
        <dbReference type="EMBL" id="CAK4031971.1"/>
    </source>
</evidence>
<feature type="region of interest" description="Disordered" evidence="1">
    <location>
        <begin position="543"/>
        <end position="617"/>
    </location>
</feature>
<feature type="compositionally biased region" description="Basic and acidic residues" evidence="1">
    <location>
        <begin position="931"/>
        <end position="944"/>
    </location>
</feature>
<dbReference type="InterPro" id="IPR037508">
    <property type="entry name" value="Msb1/Mug8"/>
</dbReference>
<dbReference type="PANTHER" id="PTHR28093:SF1">
    <property type="entry name" value="MORPHOGENESIS-RELATED PROTEIN MSB1"/>
    <property type="match status" value="1"/>
</dbReference>
<name>A0AAI9EBI6_9PEZI</name>
<feature type="compositionally biased region" description="Basic and acidic residues" evidence="1">
    <location>
        <begin position="593"/>
        <end position="612"/>
    </location>
</feature>
<feature type="region of interest" description="Disordered" evidence="1">
    <location>
        <begin position="666"/>
        <end position="1072"/>
    </location>
</feature>
<sequence>MPLFSRFKNKGAQPTSKGKTLGDLDTAPAPKQQTRWQSRWESTVIVPEEIKELVNVCTAEMKSRAEALDAPFLLLPFRPDSDPQGARAFIRNFYKSNAERSSQYTGDGLKQELRLTDSVVLCGILKWCWSRMPNGVVSWPVYEVFRIGEKEANLARNAFDTFIPIGADSEARRSVIFDFFDLIAAVAAHGKMNGLTGRKVSRLAGWWAFEHTDSGNGFEGGYKSWAAAADAASHLFFAYLRSQSPDTDPSMNVIERIPRSLQALVASTEYPPETPTLLQRATPRVVMLVDQVSPTPFALLRRAKHFEYRDRDRVLREYSEYEDPIDALTDECKRVLYAVSSANQSIAARSRQAARKPEESWTAFQNLGFADIDEKALTQRSPTNGSTKTVGQGLREQPQSRNADAGRPTTPSWADFLSSGFADDGSAKSPALLYPSAHVLPPISSGSTSPSPLAGDDENLAPGELAAITNISLDDAFWWVWMTSLAGEEPSARKAVFGRCALIETSIMGGRWLIMEEQVKGAAPDPTEGVYIAPKKSIFSFTKRGRLGRKRSTSKQPSREQPQRALSATPSKTSITTDQQAKIKAAARALTSRKQETPEPDAARRGRHDDGQASKTNSMLTLGLQSEAGPAMKWASSYDKSTIRAQYLGDSFAGKGMSREDLRRISSLNPAGDSGMATPVPPTSPAAPAFPSEHNDRELPPVSKDDEKPASNESLVPESFRVSSIQDTVAAFPDVPSTQNEDDEAAPSPEVRRTAPESLTALDKEIGASPKGPKMGRKPVPRQDEHPAFRAPENDYSNASPTTPKPNAAALAAARAMQSQAATSPEESSKSKKPAGQSGGGIRKLFGKKKESTRGDSLDMPRPGSNGLARPAEIGIGRRLSLMRKKPTATPMTSTTAVASQPEPEMPAQEPTVTAQNFAHDHSPAELSRSSTHEHEAAEREFSRFDQGPMDDMPSAMPHDTSEEPSPQLNQHHFNTLAAARLHPQATEDATMLPFDAPASDVESEVTMEDNQDTEVVQDRWATIRENAHKRAAQRREDVGRPSEDQSTQSKASQSLRTDDGETSGEETIESRVARIKARVAELTGNMDAARQ</sequence>
<dbReference type="Proteomes" id="UP001296104">
    <property type="component" value="Unassembled WGS sequence"/>
</dbReference>
<feature type="domain" description="Meiotically up-regulated protein Msb1/Mug8" evidence="2">
    <location>
        <begin position="47"/>
        <end position="518"/>
    </location>
</feature>
<dbReference type="Pfam" id="PF08101">
    <property type="entry name" value="Msb1-Mug8_dom"/>
    <property type="match status" value="1"/>
</dbReference>
<feature type="compositionally biased region" description="Polar residues" evidence="1">
    <location>
        <begin position="890"/>
        <end position="899"/>
    </location>
</feature>
<evidence type="ECO:0000313" key="4">
    <source>
        <dbReference type="Proteomes" id="UP001296104"/>
    </source>
</evidence>
<feature type="region of interest" description="Disordered" evidence="1">
    <location>
        <begin position="375"/>
        <end position="409"/>
    </location>
</feature>
<feature type="compositionally biased region" description="Polar residues" evidence="1">
    <location>
        <begin position="964"/>
        <end position="974"/>
    </location>
</feature>
<feature type="region of interest" description="Disordered" evidence="1">
    <location>
        <begin position="1"/>
        <end position="33"/>
    </location>
</feature>
<proteinExistence type="predicted"/>
<feature type="compositionally biased region" description="Basic and acidic residues" evidence="1">
    <location>
        <begin position="1022"/>
        <end position="1044"/>
    </location>
</feature>
<feature type="compositionally biased region" description="Acidic residues" evidence="1">
    <location>
        <begin position="1002"/>
        <end position="1013"/>
    </location>
</feature>
<feature type="compositionally biased region" description="Polar residues" evidence="1">
    <location>
        <begin position="563"/>
        <end position="580"/>
    </location>
</feature>
<evidence type="ECO:0000256" key="1">
    <source>
        <dbReference type="SAM" id="MobiDB-lite"/>
    </source>
</evidence>
<feature type="compositionally biased region" description="Polar residues" evidence="1">
    <location>
        <begin position="378"/>
        <end position="390"/>
    </location>
</feature>
<feature type="compositionally biased region" description="Basic and acidic residues" evidence="1">
    <location>
        <begin position="693"/>
        <end position="710"/>
    </location>
</feature>
<gene>
    <name evidence="3" type="ORF">LECACI_7A007129</name>
</gene>
<feature type="compositionally biased region" description="Polar residues" evidence="1">
    <location>
        <begin position="1045"/>
        <end position="1056"/>
    </location>
</feature>
<dbReference type="InterPro" id="IPR012965">
    <property type="entry name" value="Msb1/Mug8_dom"/>
</dbReference>
<dbReference type="EMBL" id="CAVMBE010000056">
    <property type="protein sequence ID" value="CAK4031971.1"/>
    <property type="molecule type" value="Genomic_DNA"/>
</dbReference>
<dbReference type="AlphaFoldDB" id="A0AAI9EBI6"/>